<gene>
    <name evidence="5" type="ORF">GUJ93_ZPchr0010g9013</name>
</gene>
<dbReference type="InterPro" id="IPR044585">
    <property type="entry name" value="FLZ10/11"/>
</dbReference>
<dbReference type="AlphaFoldDB" id="A0A8J6BLU5"/>
<organism evidence="5 6">
    <name type="scientific">Zizania palustris</name>
    <name type="common">Northern wild rice</name>
    <dbReference type="NCBI Taxonomy" id="103762"/>
    <lineage>
        <taxon>Eukaryota</taxon>
        <taxon>Viridiplantae</taxon>
        <taxon>Streptophyta</taxon>
        <taxon>Embryophyta</taxon>
        <taxon>Tracheophyta</taxon>
        <taxon>Spermatophyta</taxon>
        <taxon>Magnoliopsida</taxon>
        <taxon>Liliopsida</taxon>
        <taxon>Poales</taxon>
        <taxon>Poaceae</taxon>
        <taxon>BOP clade</taxon>
        <taxon>Oryzoideae</taxon>
        <taxon>Oryzeae</taxon>
        <taxon>Zizaniinae</taxon>
        <taxon>Zizania</taxon>
    </lineage>
</organism>
<dbReference type="Proteomes" id="UP000729402">
    <property type="component" value="Unassembled WGS sequence"/>
</dbReference>
<dbReference type="PANTHER" id="PTHR46868">
    <property type="entry name" value="FCS-LIKE ZINC FINGER 11"/>
    <property type="match status" value="1"/>
</dbReference>
<evidence type="ECO:0000256" key="1">
    <source>
        <dbReference type="ARBA" id="ARBA00009374"/>
    </source>
</evidence>
<dbReference type="EMBL" id="JAAALK010000082">
    <property type="protein sequence ID" value="KAG8084958.1"/>
    <property type="molecule type" value="Genomic_DNA"/>
</dbReference>
<dbReference type="GO" id="GO:0046872">
    <property type="term" value="F:metal ion binding"/>
    <property type="evidence" value="ECO:0007669"/>
    <property type="project" value="UniProtKB-KW"/>
</dbReference>
<dbReference type="PANTHER" id="PTHR46868:SF10">
    <property type="entry name" value="OS05G0180500 PROTEIN"/>
    <property type="match status" value="1"/>
</dbReference>
<reference evidence="5" key="1">
    <citation type="journal article" date="2021" name="bioRxiv">
        <title>Whole Genome Assembly and Annotation of Northern Wild Rice, Zizania palustris L., Supports a Whole Genome Duplication in the Zizania Genus.</title>
        <authorList>
            <person name="Haas M."/>
            <person name="Kono T."/>
            <person name="Macchietto M."/>
            <person name="Millas R."/>
            <person name="McGilp L."/>
            <person name="Shao M."/>
            <person name="Duquette J."/>
            <person name="Hirsch C.N."/>
            <person name="Kimball J."/>
        </authorList>
    </citation>
    <scope>NUCLEOTIDE SEQUENCE</scope>
    <source>
        <tissue evidence="5">Fresh leaf tissue</tissue>
    </source>
</reference>
<comment type="similarity">
    <text evidence="1">Belongs to the FLZ family.</text>
</comment>
<dbReference type="PROSITE" id="PS51795">
    <property type="entry name" value="ZF_FLZ"/>
    <property type="match status" value="1"/>
</dbReference>
<keyword evidence="6" id="KW-1185">Reference proteome</keyword>
<feature type="domain" description="FLZ-type" evidence="4">
    <location>
        <begin position="261"/>
        <end position="304"/>
    </location>
</feature>
<dbReference type="InterPro" id="IPR007650">
    <property type="entry name" value="Zf-FLZ_dom"/>
</dbReference>
<sequence>MLRRVAVAAPDAADAADGGGAGKPGRGAAVFFKVPRLLVGLAAATRCECESPVRSPTSPLDLRALAALGGKLLQSPRSPRSWDARRAGLGGLIDGLADPDGANNRLLGLQIRQTKPHCLTKSYTSQSRTCGAGMQPELGKAGATNSASASATVRSVPCSRFYGDVKSGPEVTVSSGAQPGVNGHPADLGKFPATGSLPASIGCQRQYIGSVSATEVERSEDYTRIIAHGPNPKTTHIFGDCILEPCTESYLLVKLSDSGEELRRFCSSCKKKLDGNDICFYRGDKAFCSGDCRDQEIPAEDEEESNTAVSSPVSIGSSSFHDDIFMAGMAMLT</sequence>
<evidence type="ECO:0000256" key="2">
    <source>
        <dbReference type="ARBA" id="ARBA00022723"/>
    </source>
</evidence>
<comment type="caution">
    <text evidence="5">The sequence shown here is derived from an EMBL/GenBank/DDBJ whole genome shotgun (WGS) entry which is preliminary data.</text>
</comment>
<accession>A0A8J6BLU5</accession>
<name>A0A8J6BLU5_ZIZPA</name>
<protein>
    <recommendedName>
        <fullName evidence="4">FLZ-type domain-containing protein</fullName>
    </recommendedName>
</protein>
<evidence type="ECO:0000256" key="3">
    <source>
        <dbReference type="PROSITE-ProRule" id="PRU01131"/>
    </source>
</evidence>
<dbReference type="OrthoDB" id="685855at2759"/>
<evidence type="ECO:0000313" key="6">
    <source>
        <dbReference type="Proteomes" id="UP000729402"/>
    </source>
</evidence>
<proteinExistence type="inferred from homology"/>
<evidence type="ECO:0000313" key="5">
    <source>
        <dbReference type="EMBL" id="KAG8084958.1"/>
    </source>
</evidence>
<reference evidence="5" key="2">
    <citation type="submission" date="2021-02" db="EMBL/GenBank/DDBJ databases">
        <authorList>
            <person name="Kimball J.A."/>
            <person name="Haas M.W."/>
            <person name="Macchietto M."/>
            <person name="Kono T."/>
            <person name="Duquette J."/>
            <person name="Shao M."/>
        </authorList>
    </citation>
    <scope>NUCLEOTIDE SEQUENCE</scope>
    <source>
        <tissue evidence="5">Fresh leaf tissue</tissue>
    </source>
</reference>
<evidence type="ECO:0000259" key="4">
    <source>
        <dbReference type="PROSITE" id="PS51795"/>
    </source>
</evidence>
<dbReference type="Pfam" id="PF04570">
    <property type="entry name" value="zf-FLZ"/>
    <property type="match status" value="1"/>
</dbReference>
<keyword evidence="2" id="KW-0479">Metal-binding</keyword>
<feature type="zinc finger region" description="FLZ-type" evidence="3">
    <location>
        <begin position="261"/>
        <end position="304"/>
    </location>
</feature>